<dbReference type="CDD" id="cd02850">
    <property type="entry name" value="E_set_Cellulase_N"/>
    <property type="match status" value="1"/>
</dbReference>
<dbReference type="SUPFAM" id="SSF49785">
    <property type="entry name" value="Galactose-binding domain-like"/>
    <property type="match status" value="1"/>
</dbReference>
<dbReference type="SUPFAM" id="SSF81296">
    <property type="entry name" value="E set domains"/>
    <property type="match status" value="1"/>
</dbReference>
<dbReference type="InterPro" id="IPR001701">
    <property type="entry name" value="Glyco_hydro_9"/>
</dbReference>
<organism evidence="9">
    <name type="scientific">Clostridium cellulovorans</name>
    <dbReference type="NCBI Taxonomy" id="1493"/>
    <lineage>
        <taxon>Bacteria</taxon>
        <taxon>Bacillati</taxon>
        <taxon>Bacillota</taxon>
        <taxon>Clostridia</taxon>
        <taxon>Eubacteriales</taxon>
        <taxon>Clostridiaceae</taxon>
        <taxon>Clostridium</taxon>
    </lineage>
</organism>
<dbReference type="SUPFAM" id="SSF63446">
    <property type="entry name" value="Type I dockerin domain"/>
    <property type="match status" value="1"/>
</dbReference>
<dbReference type="InterPro" id="IPR002105">
    <property type="entry name" value="Dockerin_1_rpt"/>
</dbReference>
<dbReference type="Gene3D" id="2.60.40.10">
    <property type="entry name" value="Immunoglobulins"/>
    <property type="match status" value="1"/>
</dbReference>
<keyword evidence="7" id="KW-0732">Signal</keyword>
<evidence type="ECO:0000256" key="1">
    <source>
        <dbReference type="ARBA" id="ARBA00007072"/>
    </source>
</evidence>
<keyword evidence="3" id="KW-0136">Cellulose degradation</keyword>
<dbReference type="InterPro" id="IPR008928">
    <property type="entry name" value="6-hairpin_glycosidase_sf"/>
</dbReference>
<dbReference type="PANTHER" id="PTHR22298">
    <property type="entry name" value="ENDO-1,4-BETA-GLUCANASE"/>
    <property type="match status" value="1"/>
</dbReference>
<dbReference type="EMBL" id="AF105330">
    <property type="protein sequence ID" value="AAG59608.1"/>
    <property type="molecule type" value="Genomic_DNA"/>
</dbReference>
<keyword evidence="5 9" id="KW-0326">Glycosidase</keyword>
<dbReference type="InterPro" id="IPR014756">
    <property type="entry name" value="Ig_E-set"/>
</dbReference>
<dbReference type="InterPro" id="IPR013783">
    <property type="entry name" value="Ig-like_fold"/>
</dbReference>
<dbReference type="CDD" id="cd14256">
    <property type="entry name" value="Dockerin_I"/>
    <property type="match status" value="1"/>
</dbReference>
<sequence>MKNKKIMGLVLAASLTASVFTPILSVNADTTVSRKLMDLEVFKSASITGWSGSAGGELEVASDSNLPIDTSATYNGLPSLRLNVTKASAQWWSSLLTLRGWCTQDLTQYLANGYLEFNVKGKVGGEDFQIGLQDQTHERAAGDSVTSVKSIKNYVNISTNWQHVKIPLKDIMGPSTGFDPTTARCINIVKGSSEIFTAWINDLKITSTDNEKSYAPIKVNQDGYLPSSEKYALVSGFSDELNANAGSQFQVKDATTNAVVYSGTLTLASSFDSDSGEKILKGDFSSVTTPGTYYISVPDAGNSNSVKFKIASDVYKNLLFDSQRYFFYQRQGIELKAPYVTDYPRTDETPNDAIAQFESGTQPAREITKGWYDAGDKGKYINNGALAVSNMFWAYEMFPETLKDNQFNIPESGNGVVDILDEARWEVEWILKMQDSVSGGFYARVQSKDGKDGDSSAPRIIKDGSTNIKSTDDTACAAAILAHSYIMFKNIDPTFANKCLEAAKSAWSYLEKNPTNIVSPSGPYNVYNDSSDRLWAAASFFWGINSNILLTWEDAIIGSKLLGTYSDTIAKQTQASLNWILGVNPLRKSFVTGHGEDSTKKIYHVTYSADGKAGVPNGYLAGGINASEGKTLSNFPGKCYIDSDGDWVTNENCLNWNASLVFISTFVNSSTPTSYKLGDLNNDGKINAIDMALMKKGILGGFTDSATQLAGDVNKDGKTNAIDLALIKKYILGQINSF</sequence>
<dbReference type="Pfam" id="PF02927">
    <property type="entry name" value="CelD_N"/>
    <property type="match status" value="1"/>
</dbReference>
<dbReference type="InterPro" id="IPR008979">
    <property type="entry name" value="Galactose-bd-like_sf"/>
</dbReference>
<dbReference type="InterPro" id="IPR012341">
    <property type="entry name" value="6hp_glycosidase-like_sf"/>
</dbReference>
<feature type="chain" id="PRO_5004325869" evidence="7">
    <location>
        <begin position="29"/>
        <end position="738"/>
    </location>
</feature>
<dbReference type="InterPro" id="IPR018247">
    <property type="entry name" value="EF_Hand_1_Ca_BS"/>
</dbReference>
<dbReference type="CAZy" id="GH9">
    <property type="family name" value="Glycoside Hydrolase Family 9"/>
</dbReference>
<evidence type="ECO:0000259" key="8">
    <source>
        <dbReference type="PROSITE" id="PS51766"/>
    </source>
</evidence>
<dbReference type="Gene3D" id="1.50.10.10">
    <property type="match status" value="2"/>
</dbReference>
<keyword evidence="2 9" id="KW-0378">Hydrolase</keyword>
<feature type="domain" description="Dockerin" evidence="8">
    <location>
        <begin position="673"/>
        <end position="738"/>
    </location>
</feature>
<proteinExistence type="inferred from homology"/>
<dbReference type="BRENDA" id="3.2.1.4">
    <property type="organism ID" value="6835"/>
</dbReference>
<comment type="similarity">
    <text evidence="1">Belongs to the glycosyl hydrolase 9 (cellulase E) family.</text>
</comment>
<dbReference type="SUPFAM" id="SSF48208">
    <property type="entry name" value="Six-hairpin glycosidases"/>
    <property type="match status" value="1"/>
</dbReference>
<dbReference type="GO" id="GO:0008810">
    <property type="term" value="F:cellulase activity"/>
    <property type="evidence" value="ECO:0007669"/>
    <property type="project" value="UniProtKB-EC"/>
</dbReference>
<dbReference type="InterPro" id="IPR004197">
    <property type="entry name" value="Cellulase_Ig-like"/>
</dbReference>
<dbReference type="Pfam" id="PF00759">
    <property type="entry name" value="Glyco_hydro_9"/>
    <property type="match status" value="2"/>
</dbReference>
<dbReference type="Gene3D" id="2.60.120.430">
    <property type="entry name" value="Galactose-binding lectin"/>
    <property type="match status" value="1"/>
</dbReference>
<keyword evidence="6" id="KW-0624">Polysaccharide degradation</keyword>
<evidence type="ECO:0000256" key="5">
    <source>
        <dbReference type="ARBA" id="ARBA00023295"/>
    </source>
</evidence>
<evidence type="ECO:0000256" key="7">
    <source>
        <dbReference type="SAM" id="SignalP"/>
    </source>
</evidence>
<protein>
    <submittedName>
        <fullName evidence="9">Endoglucanase Y</fullName>
        <ecNumber evidence="9">3.2.1.4</ecNumber>
    </submittedName>
</protein>
<evidence type="ECO:0000256" key="4">
    <source>
        <dbReference type="ARBA" id="ARBA00023277"/>
    </source>
</evidence>
<dbReference type="Pfam" id="PF00404">
    <property type="entry name" value="Dockerin_1"/>
    <property type="match status" value="1"/>
</dbReference>
<name>Q9AQF4_CLOCL</name>
<evidence type="ECO:0000256" key="3">
    <source>
        <dbReference type="ARBA" id="ARBA00023001"/>
    </source>
</evidence>
<gene>
    <name evidence="9" type="primary">engY</name>
</gene>
<dbReference type="Gene3D" id="1.10.1330.10">
    <property type="entry name" value="Dockerin domain"/>
    <property type="match status" value="1"/>
</dbReference>
<evidence type="ECO:0000313" key="9">
    <source>
        <dbReference type="EMBL" id="AAG59608.1"/>
    </source>
</evidence>
<reference evidence="9" key="1">
    <citation type="submission" date="1998-11" db="EMBL/GenBank/DDBJ databases">
        <title>EngY gene cluster and pectate lyase activity of the Clostridium cellulovorans cellulosome.</title>
        <authorList>
            <person name="Tamaru Y."/>
            <person name="Doi R.H."/>
        </authorList>
    </citation>
    <scope>NUCLEOTIDE SEQUENCE</scope>
</reference>
<dbReference type="EC" id="3.2.1.4" evidence="9"/>
<reference evidence="9" key="2">
    <citation type="submission" date="2004-09" db="EMBL/GenBank/DDBJ databases">
        <authorList>
            <person name="Han S.O."/>
            <person name="Doi R.H."/>
        </authorList>
    </citation>
    <scope>NUCLEOTIDE SEQUENCE</scope>
</reference>
<dbReference type="PROSITE" id="PS00018">
    <property type="entry name" value="EF_HAND_1"/>
    <property type="match status" value="1"/>
</dbReference>
<dbReference type="Pfam" id="PF21582">
    <property type="entry name" value="CBM30"/>
    <property type="match status" value="1"/>
</dbReference>
<dbReference type="AlphaFoldDB" id="Q9AQF4"/>
<dbReference type="GO" id="GO:0030245">
    <property type="term" value="P:cellulose catabolic process"/>
    <property type="evidence" value="ECO:0007669"/>
    <property type="project" value="UniProtKB-KW"/>
</dbReference>
<dbReference type="InterPro" id="IPR016134">
    <property type="entry name" value="Dockerin_dom"/>
</dbReference>
<dbReference type="CAZy" id="CBM30">
    <property type="family name" value="Carbohydrate-Binding Module Family 30"/>
</dbReference>
<dbReference type="InterPro" id="IPR048758">
    <property type="entry name" value="CBM30"/>
</dbReference>
<evidence type="ECO:0000256" key="6">
    <source>
        <dbReference type="ARBA" id="ARBA00023326"/>
    </source>
</evidence>
<keyword evidence="4" id="KW-0119">Carbohydrate metabolism</keyword>
<dbReference type="PROSITE" id="PS51766">
    <property type="entry name" value="DOCKERIN"/>
    <property type="match status" value="1"/>
</dbReference>
<dbReference type="InterPro" id="IPR036439">
    <property type="entry name" value="Dockerin_dom_sf"/>
</dbReference>
<evidence type="ECO:0000256" key="2">
    <source>
        <dbReference type="ARBA" id="ARBA00022801"/>
    </source>
</evidence>
<feature type="signal peptide" evidence="7">
    <location>
        <begin position="1"/>
        <end position="28"/>
    </location>
</feature>
<accession>Q9AQF4</accession>